<dbReference type="Gene3D" id="3.40.50.2300">
    <property type="match status" value="1"/>
</dbReference>
<keyword evidence="2" id="KW-0812">Transmembrane</keyword>
<dbReference type="RefSeq" id="WP_009577938.1">
    <property type="nucleotide sequence ID" value="NZ_AMZN01000006.1"/>
</dbReference>
<evidence type="ECO:0000259" key="3">
    <source>
        <dbReference type="Pfam" id="PF02397"/>
    </source>
</evidence>
<feature type="domain" description="Bacterial sugar transferase" evidence="3">
    <location>
        <begin position="179"/>
        <end position="376"/>
    </location>
</feature>
<comment type="similarity">
    <text evidence="1">Belongs to the bacterial sugar transferase family.</text>
</comment>
<dbReference type="EMBL" id="AMZN01000006">
    <property type="protein sequence ID" value="ELR73357.1"/>
    <property type="molecule type" value="Genomic_DNA"/>
</dbReference>
<dbReference type="InterPro" id="IPR003362">
    <property type="entry name" value="Bact_transf"/>
</dbReference>
<dbReference type="eggNOG" id="COG2148">
    <property type="taxonomic scope" value="Bacteria"/>
</dbReference>
<organism evidence="4 5">
    <name type="scientific">Fulvivirga imtechensis AK7</name>
    <dbReference type="NCBI Taxonomy" id="1237149"/>
    <lineage>
        <taxon>Bacteria</taxon>
        <taxon>Pseudomonadati</taxon>
        <taxon>Bacteroidota</taxon>
        <taxon>Cytophagia</taxon>
        <taxon>Cytophagales</taxon>
        <taxon>Fulvivirgaceae</taxon>
        <taxon>Fulvivirga</taxon>
    </lineage>
</organism>
<keyword evidence="2" id="KW-0472">Membrane</keyword>
<keyword evidence="2" id="KW-1133">Transmembrane helix</keyword>
<dbReference type="SUPFAM" id="SSF52172">
    <property type="entry name" value="CheY-like"/>
    <property type="match status" value="1"/>
</dbReference>
<evidence type="ECO:0000313" key="4">
    <source>
        <dbReference type="EMBL" id="ELR73357.1"/>
    </source>
</evidence>
<dbReference type="OrthoDB" id="9774190at2"/>
<dbReference type="PATRIC" id="fig|1237149.3.peg.493"/>
<dbReference type="PANTHER" id="PTHR30576">
    <property type="entry name" value="COLANIC BIOSYNTHESIS UDP-GLUCOSE LIPID CARRIER TRANSFERASE"/>
    <property type="match status" value="1"/>
</dbReference>
<dbReference type="Proteomes" id="UP000011135">
    <property type="component" value="Unassembled WGS sequence"/>
</dbReference>
<dbReference type="GO" id="GO:0016780">
    <property type="term" value="F:phosphotransferase activity, for other substituted phosphate groups"/>
    <property type="evidence" value="ECO:0007669"/>
    <property type="project" value="TreeGrafter"/>
</dbReference>
<dbReference type="Pfam" id="PF02397">
    <property type="entry name" value="Bac_transf"/>
    <property type="match status" value="1"/>
</dbReference>
<reference evidence="4 5" key="1">
    <citation type="submission" date="2012-12" db="EMBL/GenBank/DDBJ databases">
        <title>Genome assembly of Fulvivirga imtechensis AK7.</title>
        <authorList>
            <person name="Nupur N."/>
            <person name="Khatri I."/>
            <person name="Kumar R."/>
            <person name="Subramanian S."/>
            <person name="Pinnaka A."/>
        </authorList>
    </citation>
    <scope>NUCLEOTIDE SEQUENCE [LARGE SCALE GENOMIC DNA]</scope>
    <source>
        <strain evidence="4 5">AK7</strain>
    </source>
</reference>
<name>L8K1N0_9BACT</name>
<sequence>MKDSYILNFQPIKFDTRVTRELEHQVKGKVLVLGKYDDLCLDLKLEKYEVQAIENITEAITWLQSQASHRANLPDVIIISQKVDNENVVLLQSLQSQERLHEIPIIFIGEKFDESERDLAIKIGAEDYYTENISAKYLCFRIEFLTRLRELSNENAEEVGKQPKPSIYNGDSFRMWSMKRAFDIMVSATLLLILSPVLLLIAIAIKLDSKGPVFYISKRAGKGYQIFDFYKFRSMRQDADRIVNELKHLNQYSADPEKGESVFFKVKNDPRITKLGGFLRKTSLDELPQLINVLKGDMSLVGNRPLPLYEAEKLTQDQWALRFLAPAGITGLWQITKRGKEEMSEEERVALDMEYAKKNSFWYDLGIMLRTPTALLQKEDV</sequence>
<dbReference type="STRING" id="1237149.C900_04209"/>
<evidence type="ECO:0000313" key="5">
    <source>
        <dbReference type="Proteomes" id="UP000011135"/>
    </source>
</evidence>
<dbReference type="AlphaFoldDB" id="L8K1N0"/>
<proteinExistence type="inferred from homology"/>
<protein>
    <submittedName>
        <fullName evidence="4">Undecaprenyl-phosphate galactosephosphotransferase</fullName>
    </submittedName>
</protein>
<keyword evidence="5" id="KW-1185">Reference proteome</keyword>
<evidence type="ECO:0000256" key="1">
    <source>
        <dbReference type="ARBA" id="ARBA00006464"/>
    </source>
</evidence>
<feature type="transmembrane region" description="Helical" evidence="2">
    <location>
        <begin position="184"/>
        <end position="205"/>
    </location>
</feature>
<dbReference type="InterPro" id="IPR011006">
    <property type="entry name" value="CheY-like_superfamily"/>
</dbReference>
<evidence type="ECO:0000256" key="2">
    <source>
        <dbReference type="SAM" id="Phobius"/>
    </source>
</evidence>
<comment type="caution">
    <text evidence="4">The sequence shown here is derived from an EMBL/GenBank/DDBJ whole genome shotgun (WGS) entry which is preliminary data.</text>
</comment>
<dbReference type="PANTHER" id="PTHR30576:SF0">
    <property type="entry name" value="UNDECAPRENYL-PHOSPHATE N-ACETYLGALACTOSAMINYL 1-PHOSPHATE TRANSFERASE-RELATED"/>
    <property type="match status" value="1"/>
</dbReference>
<accession>L8K1N0</accession>
<gene>
    <name evidence="4" type="ORF">C900_04209</name>
</gene>
<keyword evidence="4" id="KW-0808">Transferase</keyword>